<dbReference type="InterPro" id="IPR051175">
    <property type="entry name" value="CLK_kinases"/>
</dbReference>
<dbReference type="Gene3D" id="1.10.510.10">
    <property type="entry name" value="Transferase(Phosphotransferase) domain 1"/>
    <property type="match status" value="1"/>
</dbReference>
<gene>
    <name evidence="8" type="ORF">LMH87_005302</name>
</gene>
<dbReference type="PANTHER" id="PTHR45646">
    <property type="entry name" value="SERINE/THREONINE-PROTEIN KINASE DOA-RELATED"/>
    <property type="match status" value="1"/>
</dbReference>
<dbReference type="InterPro" id="IPR011009">
    <property type="entry name" value="Kinase-like_dom_sf"/>
</dbReference>
<comment type="caution">
    <text evidence="8">The sequence shown here is derived from an EMBL/GenBank/DDBJ whole genome shotgun (WGS) entry which is preliminary data.</text>
</comment>
<proteinExistence type="predicted"/>
<reference evidence="8" key="1">
    <citation type="journal article" date="2023" name="Access Microbiol">
        <title>De-novo genome assembly for Akanthomyces muscarius, a biocontrol agent of insect agricultural pests.</title>
        <authorList>
            <person name="Erdos Z."/>
            <person name="Studholme D.J."/>
            <person name="Raymond B."/>
            <person name="Sharma M."/>
        </authorList>
    </citation>
    <scope>NUCLEOTIDE SEQUENCE</scope>
    <source>
        <strain evidence="8">Ve6</strain>
    </source>
</reference>
<keyword evidence="5" id="KW-0067">ATP-binding</keyword>
<dbReference type="PANTHER" id="PTHR45646:SF2">
    <property type="entry name" value="PROTEIN KINASE DOMAIN-CONTAINING PROTEIN"/>
    <property type="match status" value="1"/>
</dbReference>
<accession>A0A9W8QN05</accession>
<dbReference type="GO" id="GO:0005524">
    <property type="term" value="F:ATP binding"/>
    <property type="evidence" value="ECO:0007669"/>
    <property type="project" value="UniProtKB-KW"/>
</dbReference>
<evidence type="ECO:0000256" key="3">
    <source>
        <dbReference type="ARBA" id="ARBA00022741"/>
    </source>
</evidence>
<evidence type="ECO:0000256" key="1">
    <source>
        <dbReference type="ARBA" id="ARBA00022527"/>
    </source>
</evidence>
<dbReference type="Proteomes" id="UP001144673">
    <property type="component" value="Chromosome 1"/>
</dbReference>
<dbReference type="AlphaFoldDB" id="A0A9W8QN05"/>
<feature type="region of interest" description="Disordered" evidence="6">
    <location>
        <begin position="390"/>
        <end position="424"/>
    </location>
</feature>
<sequence length="424" mass="47084">MSTPSVPPTTSLERKRSHLTIADVKDGYTTRPLSNLLWNQEFLTCYGPNGCHTVCLGDTFKDGRYKVVRKLGYDNSSTVWLAQDTSTDTLVALKIRIAHESGSTSRREVTALETLHANKATSKLFPVLYDDFVHNGPNGAHRCIVMQVLGPSLRLVLEATATLHEAGFAHGDLDTNNIVFSIRNMAKLSNKAFVKKLGKLETAELLRADGSPPDDYLPKQLVGAAEWDGWIDEDEEDIRLIDAGESFRVGDRFPSSKDQGGVLRPPETLFEETFDYRVDLWRVGDVIYCLLYASCPFMYLGHDCHLVDSMIDLIGALPSEWEPQWQQIREASGCPVESSRDANPTTTELETDFRERVPEPQLAVLLPVLQGLMRFRPEDRISARDALALLDQGNSKDASGSSGADESSNEAELSSEEESSSERE</sequence>
<protein>
    <recommendedName>
        <fullName evidence="7">Protein kinase domain-containing protein</fullName>
    </recommendedName>
</protein>
<evidence type="ECO:0000256" key="2">
    <source>
        <dbReference type="ARBA" id="ARBA00022679"/>
    </source>
</evidence>
<dbReference type="GO" id="GO:0004674">
    <property type="term" value="F:protein serine/threonine kinase activity"/>
    <property type="evidence" value="ECO:0007669"/>
    <property type="project" value="UniProtKB-KW"/>
</dbReference>
<keyword evidence="4" id="KW-0418">Kinase</keyword>
<keyword evidence="3" id="KW-0547">Nucleotide-binding</keyword>
<evidence type="ECO:0000259" key="7">
    <source>
        <dbReference type="PROSITE" id="PS50011"/>
    </source>
</evidence>
<dbReference type="Gene3D" id="3.30.200.20">
    <property type="entry name" value="Phosphorylase Kinase, domain 1"/>
    <property type="match status" value="1"/>
</dbReference>
<feature type="domain" description="Protein kinase" evidence="7">
    <location>
        <begin position="65"/>
        <end position="394"/>
    </location>
</feature>
<evidence type="ECO:0000256" key="4">
    <source>
        <dbReference type="ARBA" id="ARBA00022777"/>
    </source>
</evidence>
<dbReference type="SUPFAM" id="SSF56112">
    <property type="entry name" value="Protein kinase-like (PK-like)"/>
    <property type="match status" value="1"/>
</dbReference>
<name>A0A9W8QN05_AKAMU</name>
<dbReference type="PROSITE" id="PS50011">
    <property type="entry name" value="PROTEIN_KINASE_DOM"/>
    <property type="match status" value="1"/>
</dbReference>
<dbReference type="InterPro" id="IPR000719">
    <property type="entry name" value="Prot_kinase_dom"/>
</dbReference>
<keyword evidence="1" id="KW-0723">Serine/threonine-protein kinase</keyword>
<evidence type="ECO:0000313" key="8">
    <source>
        <dbReference type="EMBL" id="KAJ4163581.1"/>
    </source>
</evidence>
<evidence type="ECO:0000256" key="5">
    <source>
        <dbReference type="ARBA" id="ARBA00022840"/>
    </source>
</evidence>
<keyword evidence="2" id="KW-0808">Transferase</keyword>
<dbReference type="KEGG" id="amus:LMH87_005302"/>
<evidence type="ECO:0000256" key="6">
    <source>
        <dbReference type="SAM" id="MobiDB-lite"/>
    </source>
</evidence>
<dbReference type="RefSeq" id="XP_056058496.1">
    <property type="nucleotide sequence ID" value="XM_056202993.1"/>
</dbReference>
<dbReference type="GeneID" id="80892461"/>
<organism evidence="8 9">
    <name type="scientific">Akanthomyces muscarius</name>
    <name type="common">Entomopathogenic fungus</name>
    <name type="synonym">Lecanicillium muscarium</name>
    <dbReference type="NCBI Taxonomy" id="2231603"/>
    <lineage>
        <taxon>Eukaryota</taxon>
        <taxon>Fungi</taxon>
        <taxon>Dikarya</taxon>
        <taxon>Ascomycota</taxon>
        <taxon>Pezizomycotina</taxon>
        <taxon>Sordariomycetes</taxon>
        <taxon>Hypocreomycetidae</taxon>
        <taxon>Hypocreales</taxon>
        <taxon>Cordycipitaceae</taxon>
        <taxon>Akanthomyces</taxon>
    </lineage>
</organism>
<feature type="compositionally biased region" description="Acidic residues" evidence="6">
    <location>
        <begin position="407"/>
        <end position="424"/>
    </location>
</feature>
<keyword evidence="9" id="KW-1185">Reference proteome</keyword>
<dbReference type="EMBL" id="JAJHUN010000001">
    <property type="protein sequence ID" value="KAJ4163581.1"/>
    <property type="molecule type" value="Genomic_DNA"/>
</dbReference>
<evidence type="ECO:0000313" key="9">
    <source>
        <dbReference type="Proteomes" id="UP001144673"/>
    </source>
</evidence>
<dbReference type="SMART" id="SM00220">
    <property type="entry name" value="S_TKc"/>
    <property type="match status" value="1"/>
</dbReference>
<feature type="region of interest" description="Disordered" evidence="6">
    <location>
        <begin position="332"/>
        <end position="352"/>
    </location>
</feature>
<feature type="compositionally biased region" description="Low complexity" evidence="6">
    <location>
        <begin position="393"/>
        <end position="406"/>
    </location>
</feature>